<reference evidence="9 10" key="1">
    <citation type="submission" date="2024-09" db="EMBL/GenBank/DDBJ databases">
        <authorList>
            <person name="Sun Q."/>
            <person name="Mori K."/>
        </authorList>
    </citation>
    <scope>NUCLEOTIDE SEQUENCE [LARGE SCALE GENOMIC DNA]</scope>
    <source>
        <strain evidence="9 10">TBRC 2205</strain>
    </source>
</reference>
<protein>
    <submittedName>
        <fullName evidence="9">DMT family transporter</fullName>
    </submittedName>
</protein>
<dbReference type="EMBL" id="JBHLUE010000017">
    <property type="protein sequence ID" value="MFC0566613.1"/>
    <property type="molecule type" value="Genomic_DNA"/>
</dbReference>
<keyword evidence="5 7" id="KW-0472">Membrane</keyword>
<feature type="transmembrane region" description="Helical" evidence="7">
    <location>
        <begin position="68"/>
        <end position="86"/>
    </location>
</feature>
<name>A0ABV6P2V7_9ACTN</name>
<dbReference type="InterPro" id="IPR037185">
    <property type="entry name" value="EmrE-like"/>
</dbReference>
<evidence type="ECO:0000256" key="1">
    <source>
        <dbReference type="ARBA" id="ARBA00004141"/>
    </source>
</evidence>
<evidence type="ECO:0000256" key="7">
    <source>
        <dbReference type="SAM" id="Phobius"/>
    </source>
</evidence>
<dbReference type="InterPro" id="IPR050638">
    <property type="entry name" value="AA-Vitamin_Transporters"/>
</dbReference>
<evidence type="ECO:0000259" key="8">
    <source>
        <dbReference type="Pfam" id="PF00892"/>
    </source>
</evidence>
<evidence type="ECO:0000256" key="4">
    <source>
        <dbReference type="ARBA" id="ARBA00022989"/>
    </source>
</evidence>
<evidence type="ECO:0000256" key="6">
    <source>
        <dbReference type="SAM" id="MobiDB-lite"/>
    </source>
</evidence>
<evidence type="ECO:0000313" key="10">
    <source>
        <dbReference type="Proteomes" id="UP001589894"/>
    </source>
</evidence>
<evidence type="ECO:0000313" key="9">
    <source>
        <dbReference type="EMBL" id="MFC0566613.1"/>
    </source>
</evidence>
<feature type="domain" description="EamA" evidence="8">
    <location>
        <begin position="3"/>
        <end position="137"/>
    </location>
</feature>
<dbReference type="SUPFAM" id="SSF103481">
    <property type="entry name" value="Multidrug resistance efflux transporter EmrE"/>
    <property type="match status" value="2"/>
</dbReference>
<organism evidence="9 10">
    <name type="scientific">Plantactinospora siamensis</name>
    <dbReference type="NCBI Taxonomy" id="555372"/>
    <lineage>
        <taxon>Bacteria</taxon>
        <taxon>Bacillati</taxon>
        <taxon>Actinomycetota</taxon>
        <taxon>Actinomycetes</taxon>
        <taxon>Micromonosporales</taxon>
        <taxon>Micromonosporaceae</taxon>
        <taxon>Plantactinospora</taxon>
    </lineage>
</organism>
<sequence length="344" mass="35378">MNILLSAGLVICWSSGFIGAKLGTGSAAPSTLLAWRFLPLAVLLLLVAAVVGRSSWRGLRPADVGRQVAVGLLSQSGYLLTVYLAIRLGVSSGTTALIDGTQPLVMGALAGPLLGRRVAGRQWLGLGLGLVGVAVVSAADAGATRVAWWAYLVPFLGMGCLVAATALDSRARVRVAPRAAMTIHCVTSALVFAGLAVVTGDAAPPRDRAFWLAVAWLVVLSTLGGYGLYWLVLRRSGVTRVNALMFLMAPVTAVWGAVMFGEPFGRRTAVGLLVCLTAAVLVSRSDPRPSSGAGAPVAPPRPEPKVPARTADSGADGSGPGGVRVDRPARLGSVSMWLATRTPG</sequence>
<keyword evidence="10" id="KW-1185">Reference proteome</keyword>
<feature type="transmembrane region" description="Helical" evidence="7">
    <location>
        <begin position="148"/>
        <end position="167"/>
    </location>
</feature>
<dbReference type="PANTHER" id="PTHR32322:SF2">
    <property type="entry name" value="EAMA DOMAIN-CONTAINING PROTEIN"/>
    <property type="match status" value="1"/>
</dbReference>
<feature type="domain" description="EamA" evidence="8">
    <location>
        <begin position="149"/>
        <end position="283"/>
    </location>
</feature>
<accession>A0ABV6P2V7</accession>
<feature type="transmembrane region" description="Helical" evidence="7">
    <location>
        <begin position="179"/>
        <end position="198"/>
    </location>
</feature>
<comment type="subcellular location">
    <subcellularLocation>
        <location evidence="1">Membrane</location>
        <topology evidence="1">Multi-pass membrane protein</topology>
    </subcellularLocation>
</comment>
<comment type="similarity">
    <text evidence="2">Belongs to the EamA transporter family.</text>
</comment>
<feature type="region of interest" description="Disordered" evidence="6">
    <location>
        <begin position="285"/>
        <end position="329"/>
    </location>
</feature>
<dbReference type="PANTHER" id="PTHR32322">
    <property type="entry name" value="INNER MEMBRANE TRANSPORTER"/>
    <property type="match status" value="1"/>
</dbReference>
<proteinExistence type="inferred from homology"/>
<feature type="transmembrane region" description="Helical" evidence="7">
    <location>
        <begin position="210"/>
        <end position="229"/>
    </location>
</feature>
<dbReference type="Pfam" id="PF00892">
    <property type="entry name" value="EamA"/>
    <property type="match status" value="2"/>
</dbReference>
<feature type="transmembrane region" description="Helical" evidence="7">
    <location>
        <begin position="37"/>
        <end position="56"/>
    </location>
</feature>
<dbReference type="Proteomes" id="UP001589894">
    <property type="component" value="Unassembled WGS sequence"/>
</dbReference>
<feature type="transmembrane region" description="Helical" evidence="7">
    <location>
        <begin position="241"/>
        <end position="258"/>
    </location>
</feature>
<evidence type="ECO:0000256" key="5">
    <source>
        <dbReference type="ARBA" id="ARBA00023136"/>
    </source>
</evidence>
<evidence type="ECO:0000256" key="3">
    <source>
        <dbReference type="ARBA" id="ARBA00022692"/>
    </source>
</evidence>
<keyword evidence="4 7" id="KW-1133">Transmembrane helix</keyword>
<gene>
    <name evidence="9" type="ORF">ACFFHU_21040</name>
</gene>
<dbReference type="RefSeq" id="WP_377341443.1">
    <property type="nucleotide sequence ID" value="NZ_JBHLUE010000017.1"/>
</dbReference>
<dbReference type="InterPro" id="IPR000620">
    <property type="entry name" value="EamA_dom"/>
</dbReference>
<keyword evidence="3 7" id="KW-0812">Transmembrane</keyword>
<comment type="caution">
    <text evidence="9">The sequence shown here is derived from an EMBL/GenBank/DDBJ whole genome shotgun (WGS) entry which is preliminary data.</text>
</comment>
<evidence type="ECO:0000256" key="2">
    <source>
        <dbReference type="ARBA" id="ARBA00007362"/>
    </source>
</evidence>